<gene>
    <name evidence="2" type="ORF">NCTC10821_00060</name>
</gene>
<keyword evidence="3" id="KW-1185">Reference proteome</keyword>
<evidence type="ECO:0000313" key="3">
    <source>
        <dbReference type="Proteomes" id="UP000254978"/>
    </source>
</evidence>
<evidence type="ECO:0000256" key="1">
    <source>
        <dbReference type="SAM" id="MobiDB-lite"/>
    </source>
</evidence>
<accession>A0A378T8T4</accession>
<organism evidence="2 3">
    <name type="scientific">Mycolicibacterium tokaiense</name>
    <dbReference type="NCBI Taxonomy" id="39695"/>
    <lineage>
        <taxon>Bacteria</taxon>
        <taxon>Bacillati</taxon>
        <taxon>Actinomycetota</taxon>
        <taxon>Actinomycetes</taxon>
        <taxon>Mycobacteriales</taxon>
        <taxon>Mycobacteriaceae</taxon>
        <taxon>Mycolicibacterium</taxon>
    </lineage>
</organism>
<dbReference type="Proteomes" id="UP000254978">
    <property type="component" value="Unassembled WGS sequence"/>
</dbReference>
<sequence length="59" mass="6178">MAWTGAYPHSAPLNGYRWLMTAPGSPDSDQHDADVPPANPAYATPPPDGLPDAESADTD</sequence>
<protein>
    <submittedName>
        <fullName evidence="2">Uncharacterized protein</fullName>
    </submittedName>
</protein>
<proteinExistence type="predicted"/>
<dbReference type="AlphaFoldDB" id="A0A378T8T4"/>
<reference evidence="2 3" key="1">
    <citation type="submission" date="2018-06" db="EMBL/GenBank/DDBJ databases">
        <authorList>
            <consortium name="Pathogen Informatics"/>
            <person name="Doyle S."/>
        </authorList>
    </citation>
    <scope>NUCLEOTIDE SEQUENCE [LARGE SCALE GENOMIC DNA]</scope>
    <source>
        <strain evidence="2 3">NCTC10821</strain>
    </source>
</reference>
<feature type="region of interest" description="Disordered" evidence="1">
    <location>
        <begin position="1"/>
        <end position="59"/>
    </location>
</feature>
<dbReference type="EMBL" id="UGQT01000001">
    <property type="protein sequence ID" value="STZ56567.1"/>
    <property type="molecule type" value="Genomic_DNA"/>
</dbReference>
<feature type="compositionally biased region" description="Pro residues" evidence="1">
    <location>
        <begin position="37"/>
        <end position="49"/>
    </location>
</feature>
<name>A0A378T8T4_9MYCO</name>
<evidence type="ECO:0000313" key="2">
    <source>
        <dbReference type="EMBL" id="STZ56567.1"/>
    </source>
</evidence>